<evidence type="ECO:0000256" key="2">
    <source>
        <dbReference type="SAM" id="Phobius"/>
    </source>
</evidence>
<dbReference type="EMBL" id="VIVL01000005">
    <property type="protein sequence ID" value="TWD85527.1"/>
    <property type="molecule type" value="Genomic_DNA"/>
</dbReference>
<evidence type="ECO:0000313" key="3">
    <source>
        <dbReference type="EMBL" id="TWD85527.1"/>
    </source>
</evidence>
<feature type="transmembrane region" description="Helical" evidence="2">
    <location>
        <begin position="16"/>
        <end position="35"/>
    </location>
</feature>
<protein>
    <submittedName>
        <fullName evidence="3">Uncharacterized protein</fullName>
    </submittedName>
</protein>
<proteinExistence type="predicted"/>
<keyword evidence="2" id="KW-0472">Membrane</keyword>
<dbReference type="AlphaFoldDB" id="A0A561C3E0"/>
<sequence length="95" mass="10138">MGGGAGAVIAGGWPGVLRGGFVVVMVCMPIAMRLLGMPMRCGRRGGCRNRQGSTLMARPAKDHGCRRVRLEGHGKHHDPEDKEANPVHAEIVDRA</sequence>
<organism evidence="3 4">
    <name type="scientific">Variovorax beijingensis</name>
    <dbReference type="NCBI Taxonomy" id="2496117"/>
    <lineage>
        <taxon>Bacteria</taxon>
        <taxon>Pseudomonadati</taxon>
        <taxon>Pseudomonadota</taxon>
        <taxon>Betaproteobacteria</taxon>
        <taxon>Burkholderiales</taxon>
        <taxon>Comamonadaceae</taxon>
        <taxon>Variovorax</taxon>
    </lineage>
</organism>
<reference evidence="3 4" key="1">
    <citation type="submission" date="2019-06" db="EMBL/GenBank/DDBJ databases">
        <title>Sorghum-associated microbial communities from plants grown in Nebraska, USA.</title>
        <authorList>
            <person name="Schachtman D."/>
        </authorList>
    </citation>
    <scope>NUCLEOTIDE SEQUENCE [LARGE SCALE GENOMIC DNA]</scope>
    <source>
        <strain evidence="3 4">T529</strain>
    </source>
</reference>
<name>A0A561C3E0_9BURK</name>
<gene>
    <name evidence="3" type="ORF">FB547_10539</name>
</gene>
<feature type="region of interest" description="Disordered" evidence="1">
    <location>
        <begin position="71"/>
        <end position="95"/>
    </location>
</feature>
<evidence type="ECO:0000256" key="1">
    <source>
        <dbReference type="SAM" id="MobiDB-lite"/>
    </source>
</evidence>
<accession>A0A561C3E0</accession>
<keyword evidence="2" id="KW-1133">Transmembrane helix</keyword>
<keyword evidence="2" id="KW-0812">Transmembrane</keyword>
<evidence type="ECO:0000313" key="4">
    <source>
        <dbReference type="Proteomes" id="UP000319722"/>
    </source>
</evidence>
<comment type="caution">
    <text evidence="3">The sequence shown here is derived from an EMBL/GenBank/DDBJ whole genome shotgun (WGS) entry which is preliminary data.</text>
</comment>
<dbReference type="Proteomes" id="UP000319722">
    <property type="component" value="Unassembled WGS sequence"/>
</dbReference>